<evidence type="ECO:0000313" key="1">
    <source>
        <dbReference type="EMBL" id="CDS94245.1"/>
    </source>
</evidence>
<name>A0ABM9QKV6_9VIBR</name>
<proteinExistence type="predicted"/>
<accession>A0ABM9QKV6</accession>
<organism evidence="1 2">
    <name type="scientific">Vibrio crassostreae</name>
    <dbReference type="NCBI Taxonomy" id="246167"/>
    <lineage>
        <taxon>Bacteria</taxon>
        <taxon>Pseudomonadati</taxon>
        <taxon>Pseudomonadota</taxon>
        <taxon>Gammaproteobacteria</taxon>
        <taxon>Vibrionales</taxon>
        <taxon>Vibrionaceae</taxon>
        <taxon>Vibrio</taxon>
    </lineage>
</organism>
<comment type="caution">
    <text evidence="1">The sequence shown here is derived from an EMBL/GenBank/DDBJ whole genome shotgun (WGS) entry which is preliminary data.</text>
</comment>
<gene>
    <name evidence="1" type="ORF">VCR4J5_10001</name>
</gene>
<protein>
    <submittedName>
        <fullName evidence="1">Uncharacterized protein</fullName>
    </submittedName>
</protein>
<reference evidence="1 2" key="1">
    <citation type="submission" date="2014-06" db="EMBL/GenBank/DDBJ databases">
        <authorList>
            <person name="Le Roux F."/>
        </authorList>
    </citation>
    <scope>NUCLEOTIDE SEQUENCE [LARGE SCALE GENOMIC DNA]</scope>
    <source>
        <strain evidence="1 2">J5-4</strain>
    </source>
</reference>
<dbReference type="EMBL" id="CCJX01000001">
    <property type="protein sequence ID" value="CDS94245.1"/>
    <property type="molecule type" value="Genomic_DNA"/>
</dbReference>
<sequence length="26" mass="2933">MIGRVFLETNGFEPMIKNVLVAYYAG</sequence>
<dbReference type="Proteomes" id="UP000049077">
    <property type="component" value="Unassembled WGS sequence"/>
</dbReference>
<evidence type="ECO:0000313" key="2">
    <source>
        <dbReference type="Proteomes" id="UP000049077"/>
    </source>
</evidence>
<keyword evidence="2" id="KW-1185">Reference proteome</keyword>